<name>A0A511QPG3_9VIBR</name>
<sequence length="99" mass="11658">MLKKRFFKTKDEVEVTFEWPKTEEQSISVAGDFTDWQPVAMKYNKTKKAFNFKTRFPKNEQFQFRYLIDGEVWENDPKADDYVPNDCGTDNSLVSTAEA</sequence>
<dbReference type="OrthoDB" id="5451596at2"/>
<reference evidence="3 4" key="1">
    <citation type="submission" date="2019-07" db="EMBL/GenBank/DDBJ databases">
        <title>Whole genome shotgun sequence of Vibrio superstes NBRC 103154.</title>
        <authorList>
            <person name="Hosoyama A."/>
            <person name="Uohara A."/>
            <person name="Ohji S."/>
            <person name="Ichikawa N."/>
        </authorList>
    </citation>
    <scope>NUCLEOTIDE SEQUENCE [LARGE SCALE GENOMIC DNA]</scope>
    <source>
        <strain evidence="3 4">NBRC 103154</strain>
    </source>
</reference>
<evidence type="ECO:0000313" key="3">
    <source>
        <dbReference type="EMBL" id="GEM79225.1"/>
    </source>
</evidence>
<dbReference type="CDD" id="cd07184">
    <property type="entry name" value="E_set_Isoamylase_like_N"/>
    <property type="match status" value="1"/>
</dbReference>
<dbReference type="InterPro" id="IPR002044">
    <property type="entry name" value="CBM20"/>
</dbReference>
<comment type="caution">
    <text evidence="3">The sequence shown here is derived from an EMBL/GenBank/DDBJ whole genome shotgun (WGS) entry which is preliminary data.</text>
</comment>
<evidence type="ECO:0000313" key="4">
    <source>
        <dbReference type="Proteomes" id="UP000321113"/>
    </source>
</evidence>
<gene>
    <name evidence="3" type="ORF">VSU01S_14700</name>
</gene>
<dbReference type="InterPro" id="IPR013783">
    <property type="entry name" value="Ig-like_fold"/>
</dbReference>
<proteinExistence type="predicted"/>
<dbReference type="Proteomes" id="UP000321113">
    <property type="component" value="Unassembled WGS sequence"/>
</dbReference>
<keyword evidence="4" id="KW-1185">Reference proteome</keyword>
<dbReference type="RefSeq" id="WP_017032371.1">
    <property type="nucleotide sequence ID" value="NZ_BJXK01000005.1"/>
</dbReference>
<feature type="region of interest" description="Disordered" evidence="1">
    <location>
        <begin position="79"/>
        <end position="99"/>
    </location>
</feature>
<dbReference type="GO" id="GO:2001070">
    <property type="term" value="F:starch binding"/>
    <property type="evidence" value="ECO:0007669"/>
    <property type="project" value="InterPro"/>
</dbReference>
<accession>A0A511QPG3</accession>
<evidence type="ECO:0000259" key="2">
    <source>
        <dbReference type="SMART" id="SM01065"/>
    </source>
</evidence>
<dbReference type="SMART" id="SM01065">
    <property type="entry name" value="CBM_2"/>
    <property type="match status" value="1"/>
</dbReference>
<feature type="compositionally biased region" description="Polar residues" evidence="1">
    <location>
        <begin position="88"/>
        <end position="99"/>
    </location>
</feature>
<organism evidence="3 4">
    <name type="scientific">Vibrio superstes NBRC 103154</name>
    <dbReference type="NCBI Taxonomy" id="1219062"/>
    <lineage>
        <taxon>Bacteria</taxon>
        <taxon>Pseudomonadati</taxon>
        <taxon>Pseudomonadota</taxon>
        <taxon>Gammaproteobacteria</taxon>
        <taxon>Vibrionales</taxon>
        <taxon>Vibrionaceae</taxon>
        <taxon>Vibrio</taxon>
    </lineage>
</organism>
<dbReference type="InterPro" id="IPR014756">
    <property type="entry name" value="Ig_E-set"/>
</dbReference>
<evidence type="ECO:0000256" key="1">
    <source>
        <dbReference type="SAM" id="MobiDB-lite"/>
    </source>
</evidence>
<dbReference type="Gene3D" id="2.60.40.10">
    <property type="entry name" value="Immunoglobulins"/>
    <property type="match status" value="1"/>
</dbReference>
<dbReference type="AlphaFoldDB" id="A0A511QPG3"/>
<protein>
    <submittedName>
        <fullName evidence="3">1,4-alpha-glucan-branching protein</fullName>
    </submittedName>
</protein>
<dbReference type="Pfam" id="PF16561">
    <property type="entry name" value="AMPK1_CBM"/>
    <property type="match status" value="1"/>
</dbReference>
<dbReference type="SUPFAM" id="SSF81296">
    <property type="entry name" value="E set domains"/>
    <property type="match status" value="1"/>
</dbReference>
<dbReference type="EMBL" id="BJXK01000005">
    <property type="protein sequence ID" value="GEM79225.1"/>
    <property type="molecule type" value="Genomic_DNA"/>
</dbReference>
<dbReference type="InterPro" id="IPR032640">
    <property type="entry name" value="AMPK1_CBM"/>
</dbReference>
<feature type="domain" description="CBM20" evidence="2">
    <location>
        <begin position="12"/>
        <end position="93"/>
    </location>
</feature>